<dbReference type="AlphaFoldDB" id="A0A6P1CGQ5"/>
<dbReference type="PANTHER" id="PTHR33371:SF19">
    <property type="entry name" value="MCE-FAMILY PROTEIN MCE4A"/>
    <property type="match status" value="1"/>
</dbReference>
<feature type="domain" description="Mammalian cell entry C-terminal" evidence="2">
    <location>
        <begin position="115"/>
        <end position="332"/>
    </location>
</feature>
<dbReference type="RefSeq" id="WP_163841576.1">
    <property type="nucleotide sequence ID" value="NZ_JAAGVB010000003.1"/>
</dbReference>
<dbReference type="InterPro" id="IPR024516">
    <property type="entry name" value="Mce_C"/>
</dbReference>
<gene>
    <name evidence="3" type="ORF">GV791_03290</name>
</gene>
<evidence type="ECO:0000259" key="2">
    <source>
        <dbReference type="Pfam" id="PF11887"/>
    </source>
</evidence>
<sequence>MRYKIAAAALVFALVAVLALTWSMYAGGFAATATVTVEAPRSGLVLDPDAKVRFRGAQIGRVAGIEHVGDRVRLRLELDPDLLGMVPADASVDIRSTTVFGAKYVNFVAAADSSSAPLRPGAVVRAKDVTVEFNTVFQRLTDVLGKIDPAKLNATLTAIGTALHGRGATMGELLADADRYLREINPHLPALRRDLASAAQVTETYADTAPDLLRTLGNATATSATVTEQAAQIDSLLLDLIGLADTTGAVLVENEQPLATGLELLLPTAELLHEYRPVLNCVVVGLARALPLAEAIIGGQKPGAMFNASFMYGGEAYKIPEDLPKVNATGGPRCDGVLDRVPGSHAPYVVTDTAESDPYAPTTAVRLNGPSVFQVLFAGLPGVTPR</sequence>
<organism evidence="3 4">
    <name type="scientific">Nocardia cyriacigeorgica</name>
    <dbReference type="NCBI Taxonomy" id="135487"/>
    <lineage>
        <taxon>Bacteria</taxon>
        <taxon>Bacillati</taxon>
        <taxon>Actinomycetota</taxon>
        <taxon>Actinomycetes</taxon>
        <taxon>Mycobacteriales</taxon>
        <taxon>Nocardiaceae</taxon>
        <taxon>Nocardia</taxon>
    </lineage>
</organism>
<evidence type="ECO:0000259" key="1">
    <source>
        <dbReference type="Pfam" id="PF02470"/>
    </source>
</evidence>
<dbReference type="InterPro" id="IPR003399">
    <property type="entry name" value="Mce/MlaD"/>
</dbReference>
<dbReference type="EMBL" id="JAAGVB010000003">
    <property type="protein sequence ID" value="NEW31588.1"/>
    <property type="molecule type" value="Genomic_DNA"/>
</dbReference>
<dbReference type="Pfam" id="PF02470">
    <property type="entry name" value="MlaD"/>
    <property type="match status" value="1"/>
</dbReference>
<dbReference type="Pfam" id="PF11887">
    <property type="entry name" value="Mce4_CUP1"/>
    <property type="match status" value="1"/>
</dbReference>
<dbReference type="GO" id="GO:0051701">
    <property type="term" value="P:biological process involved in interaction with host"/>
    <property type="evidence" value="ECO:0007669"/>
    <property type="project" value="TreeGrafter"/>
</dbReference>
<dbReference type="PANTHER" id="PTHR33371">
    <property type="entry name" value="INTERMEMBRANE PHOSPHOLIPID TRANSPORT SYSTEM BINDING PROTEIN MLAD-RELATED"/>
    <property type="match status" value="1"/>
</dbReference>
<protein>
    <submittedName>
        <fullName evidence="3">MCE family protein</fullName>
    </submittedName>
</protein>
<dbReference type="GO" id="GO:0005576">
    <property type="term" value="C:extracellular region"/>
    <property type="evidence" value="ECO:0007669"/>
    <property type="project" value="TreeGrafter"/>
</dbReference>
<name>A0A6P1CGQ5_9NOCA</name>
<dbReference type="NCBIfam" id="TIGR00996">
    <property type="entry name" value="Mtu_fam_mce"/>
    <property type="match status" value="1"/>
</dbReference>
<dbReference type="InterPro" id="IPR005693">
    <property type="entry name" value="Mce"/>
</dbReference>
<accession>A0A6P1CGQ5</accession>
<evidence type="ECO:0000313" key="3">
    <source>
        <dbReference type="EMBL" id="NEW31588.1"/>
    </source>
</evidence>
<feature type="domain" description="Mce/MlaD" evidence="1">
    <location>
        <begin position="33"/>
        <end position="108"/>
    </location>
</feature>
<comment type="caution">
    <text evidence="3">The sequence shown here is derived from an EMBL/GenBank/DDBJ whole genome shotgun (WGS) entry which is preliminary data.</text>
</comment>
<dbReference type="Proteomes" id="UP000471166">
    <property type="component" value="Unassembled WGS sequence"/>
</dbReference>
<reference evidence="3 4" key="1">
    <citation type="submission" date="2020-01" db="EMBL/GenBank/DDBJ databases">
        <title>Genetics and antimicrobial susceptibilities of Nocardia species isolated from the soil; a comparison with species isolated from humans.</title>
        <authorList>
            <person name="Carrasco G."/>
            <person name="Monzon S."/>
            <person name="Sansegundo M."/>
            <person name="Garcia E."/>
            <person name="Garrido N."/>
            <person name="Medina M.J."/>
            <person name="Villalon P."/>
            <person name="Ramirez-Arocha A.C."/>
            <person name="Jimenez P."/>
            <person name="Cuesta I."/>
            <person name="Valdezate S."/>
        </authorList>
    </citation>
    <scope>NUCLEOTIDE SEQUENCE [LARGE SCALE GENOMIC DNA]</scope>
    <source>
        <strain evidence="3 4">CNM20110626</strain>
    </source>
</reference>
<dbReference type="InterPro" id="IPR052336">
    <property type="entry name" value="MlaD_Phospholipid_Transporter"/>
</dbReference>
<proteinExistence type="predicted"/>
<evidence type="ECO:0000313" key="4">
    <source>
        <dbReference type="Proteomes" id="UP000471166"/>
    </source>
</evidence>